<sequence length="272" mass="29765">MQNTKKYYIILIIGGISFGTAAIFIKFSNLTPGTIALFRFLIAGLILSLGKINIKKIIKYAPFGFLLSTHMILFIYSVYKTTIIDATVLVSTSPFFAILLSPLGKFKTEKIDIIIAIIGFSGVVIMNYPIIPGYLIGNIIAIISAFTIALYTTLLSKQNTTENPIQLTSEIYISSSIFSLPLFLYQGIGQISQTSILALLGLIFIPTLIGHTSVIYSSGKVKPQYIETIGLLEPVVATILAIPIFRQIPNAQQIIGSILIILSILIITRQSK</sequence>
<feature type="transmembrane region" description="Helical" evidence="1">
    <location>
        <begin position="113"/>
        <end position="130"/>
    </location>
</feature>
<feature type="transmembrane region" description="Helical" evidence="1">
    <location>
        <begin position="57"/>
        <end position="76"/>
    </location>
</feature>
<evidence type="ECO:0000313" key="4">
    <source>
        <dbReference type="Proteomes" id="UP000248410"/>
    </source>
</evidence>
<proteinExistence type="predicted"/>
<dbReference type="EMBL" id="CP029288">
    <property type="protein sequence ID" value="AWR97836.1"/>
    <property type="molecule type" value="Genomic_DNA"/>
</dbReference>
<dbReference type="AlphaFoldDB" id="A0A2U9IPC8"/>
<feature type="transmembrane region" description="Helical" evidence="1">
    <location>
        <begin position="33"/>
        <end position="50"/>
    </location>
</feature>
<feature type="transmembrane region" description="Helical" evidence="1">
    <location>
        <begin position="251"/>
        <end position="268"/>
    </location>
</feature>
<feature type="transmembrane region" description="Helical" evidence="1">
    <location>
        <begin position="82"/>
        <end position="101"/>
    </location>
</feature>
<organism evidence="3 4">
    <name type="scientific">Acidianus sulfidivorans JP7</name>
    <dbReference type="NCBI Taxonomy" id="619593"/>
    <lineage>
        <taxon>Archaea</taxon>
        <taxon>Thermoproteota</taxon>
        <taxon>Thermoprotei</taxon>
        <taxon>Sulfolobales</taxon>
        <taxon>Sulfolobaceae</taxon>
        <taxon>Acidianus</taxon>
    </lineage>
</organism>
<dbReference type="OrthoDB" id="43875at2157"/>
<feature type="transmembrane region" description="Helical" evidence="1">
    <location>
        <begin position="167"/>
        <end position="188"/>
    </location>
</feature>
<dbReference type="PANTHER" id="PTHR22911">
    <property type="entry name" value="ACYL-MALONYL CONDENSING ENZYME-RELATED"/>
    <property type="match status" value="1"/>
</dbReference>
<keyword evidence="1" id="KW-0812">Transmembrane</keyword>
<keyword evidence="1" id="KW-1133">Transmembrane helix</keyword>
<keyword evidence="4" id="KW-1185">Reference proteome</keyword>
<evidence type="ECO:0000313" key="3">
    <source>
        <dbReference type="EMBL" id="AWR97836.1"/>
    </source>
</evidence>
<dbReference type="Proteomes" id="UP000248410">
    <property type="component" value="Chromosome"/>
</dbReference>
<feature type="transmembrane region" description="Helical" evidence="1">
    <location>
        <begin position="228"/>
        <end position="245"/>
    </location>
</feature>
<dbReference type="RefSeq" id="WP_110380726.1">
    <property type="nucleotide sequence ID" value="NZ_CP029288.2"/>
</dbReference>
<dbReference type="PANTHER" id="PTHR22911:SF76">
    <property type="entry name" value="EAMA DOMAIN-CONTAINING PROTEIN"/>
    <property type="match status" value="1"/>
</dbReference>
<accession>A0A2U9IPC8</accession>
<feature type="transmembrane region" description="Helical" evidence="1">
    <location>
        <begin position="194"/>
        <end position="216"/>
    </location>
</feature>
<gene>
    <name evidence="3" type="ORF">DFR86_09975</name>
</gene>
<feature type="domain" description="EamA" evidence="2">
    <location>
        <begin position="136"/>
        <end position="268"/>
    </location>
</feature>
<protein>
    <submittedName>
        <fullName evidence="3">Permease</fullName>
    </submittedName>
</protein>
<dbReference type="Pfam" id="PF00892">
    <property type="entry name" value="EamA"/>
    <property type="match status" value="2"/>
</dbReference>
<dbReference type="GeneID" id="36838298"/>
<name>A0A2U9IPC8_9CREN</name>
<feature type="transmembrane region" description="Helical" evidence="1">
    <location>
        <begin position="7"/>
        <end position="27"/>
    </location>
</feature>
<dbReference type="InterPro" id="IPR000620">
    <property type="entry name" value="EamA_dom"/>
</dbReference>
<evidence type="ECO:0000256" key="1">
    <source>
        <dbReference type="SAM" id="Phobius"/>
    </source>
</evidence>
<keyword evidence="1" id="KW-0472">Membrane</keyword>
<feature type="transmembrane region" description="Helical" evidence="1">
    <location>
        <begin position="136"/>
        <end position="155"/>
    </location>
</feature>
<evidence type="ECO:0000259" key="2">
    <source>
        <dbReference type="Pfam" id="PF00892"/>
    </source>
</evidence>
<reference evidence="3 4" key="1">
    <citation type="submission" date="2018-05" db="EMBL/GenBank/DDBJ databases">
        <title>Complete Genome Sequences of Extremely Thermoacidophilic, Metal-Mobilizing Type-Strain Members of the Archaeal Family Sulfolobaceae: Acidianus brierleyi DSM-1651T, Acidianus sulfidivorans DSM-18786T, Metallosphaera hakonensis DSM-7519T, and Metallosphaera prunae DSM-10039T.</title>
        <authorList>
            <person name="Counts J.A."/>
            <person name="Kelly R.M."/>
        </authorList>
    </citation>
    <scope>NUCLEOTIDE SEQUENCE [LARGE SCALE GENOMIC DNA]</scope>
    <source>
        <strain evidence="3 4">JP7</strain>
    </source>
</reference>
<dbReference type="SUPFAM" id="SSF103481">
    <property type="entry name" value="Multidrug resistance efflux transporter EmrE"/>
    <property type="match status" value="1"/>
</dbReference>
<dbReference type="InterPro" id="IPR037185">
    <property type="entry name" value="EmrE-like"/>
</dbReference>
<feature type="domain" description="EamA" evidence="2">
    <location>
        <begin position="7"/>
        <end position="127"/>
    </location>
</feature>
<dbReference type="KEGG" id="asul:DFR86_09975"/>
<dbReference type="GO" id="GO:0016020">
    <property type="term" value="C:membrane"/>
    <property type="evidence" value="ECO:0007669"/>
    <property type="project" value="InterPro"/>
</dbReference>